<organism evidence="6 7">
    <name type="scientific">Acinetobacter baumannii (strain 1295743)</name>
    <dbReference type="NCBI Taxonomy" id="1310613"/>
    <lineage>
        <taxon>Bacteria</taxon>
        <taxon>Pseudomonadati</taxon>
        <taxon>Pseudomonadota</taxon>
        <taxon>Gammaproteobacteria</taxon>
        <taxon>Moraxellales</taxon>
        <taxon>Moraxellaceae</taxon>
        <taxon>Acinetobacter</taxon>
        <taxon>Acinetobacter calcoaceticus/baumannii complex</taxon>
    </lineage>
</organism>
<dbReference type="SUPFAM" id="SSF46785">
    <property type="entry name" value="Winged helix' DNA-binding domain"/>
    <property type="match status" value="1"/>
</dbReference>
<dbReference type="InterPro" id="IPR005119">
    <property type="entry name" value="LysR_subst-bd"/>
</dbReference>
<reference evidence="6 7" key="1">
    <citation type="submission" date="2014-02" db="EMBL/GenBank/DDBJ databases">
        <title>Comparative genomics and transcriptomics to identify genetic mechanisms underlying the emergence of carbapenem resistant Acinetobacter baumannii (CRAb).</title>
        <authorList>
            <person name="Harris A.D."/>
            <person name="Johnson K.J."/>
            <person name="George J."/>
            <person name="Shefchek K."/>
            <person name="Daugherty S.C."/>
            <person name="Parankush S."/>
            <person name="Sadzewicz L."/>
            <person name="Tallon L."/>
            <person name="Sengamalay N."/>
            <person name="Hazen T.H."/>
            <person name="Rasko D.A."/>
        </authorList>
    </citation>
    <scope>NUCLEOTIDE SEQUENCE [LARGE SCALE GENOMIC DNA]</scope>
    <source>
        <strain evidence="6 7">1295743</strain>
    </source>
</reference>
<protein>
    <submittedName>
        <fullName evidence="6">Bacterial regulatory helix-turn-helix, lysR family protein</fullName>
    </submittedName>
</protein>
<proteinExistence type="inferred from homology"/>
<comment type="similarity">
    <text evidence="1">Belongs to the LysR transcriptional regulatory family.</text>
</comment>
<comment type="caution">
    <text evidence="6">The sequence shown here is derived from an EMBL/GenBank/DDBJ whole genome shotgun (WGS) entry which is preliminary data.</text>
</comment>
<dbReference type="Proteomes" id="UP000020595">
    <property type="component" value="Unassembled WGS sequence"/>
</dbReference>
<dbReference type="PRINTS" id="PR00039">
    <property type="entry name" value="HTHLYSR"/>
</dbReference>
<dbReference type="EMBL" id="JEWH01000021">
    <property type="protein sequence ID" value="EXB05758.1"/>
    <property type="molecule type" value="Genomic_DNA"/>
</dbReference>
<dbReference type="PANTHER" id="PTHR30419">
    <property type="entry name" value="HTH-TYPE TRANSCRIPTIONAL REGULATOR YBHD"/>
    <property type="match status" value="1"/>
</dbReference>
<keyword evidence="4" id="KW-0804">Transcription</keyword>
<dbReference type="GO" id="GO:0005829">
    <property type="term" value="C:cytosol"/>
    <property type="evidence" value="ECO:0007669"/>
    <property type="project" value="TreeGrafter"/>
</dbReference>
<evidence type="ECO:0000256" key="3">
    <source>
        <dbReference type="ARBA" id="ARBA00023125"/>
    </source>
</evidence>
<evidence type="ECO:0000313" key="7">
    <source>
        <dbReference type="Proteomes" id="UP000020595"/>
    </source>
</evidence>
<dbReference type="Gene3D" id="3.40.190.290">
    <property type="match status" value="1"/>
</dbReference>
<dbReference type="PATRIC" id="fig|1310613.3.peg.1882"/>
<sequence length="311" mass="35116">MADLTYSSLNNWLKFKHLVLLETLARTNNMHLAAEQMNLSQPAVSKMLKEIEGLLGFQVFERLPRNMPVTALGEHVIRYAQRVLNDAKHFVEDIEILRLGGHGFLKVGGIFAATAVVIPNSIIEIKKQWPLLSIDVVEQTSDHLMEMLSEHTLDLAIGRFTDVTQSQFFDFQPLGPEPFCIVVNNVHPCAQKKFCTLEELLKWPWVLYPKGTPIRERMEGAFARAKVKIPLNTVNTMSMQTFLQILKGAPMVGMLPEAMVIDQVKEGQLQILETDLILDAQDYGILTRKDEPVSDIAAAFINILLKNAKRK</sequence>
<dbReference type="AlphaFoldDB" id="A0A009IPM7"/>
<dbReference type="InterPro" id="IPR000847">
    <property type="entry name" value="LysR_HTH_N"/>
</dbReference>
<dbReference type="InterPro" id="IPR036390">
    <property type="entry name" value="WH_DNA-bd_sf"/>
</dbReference>
<dbReference type="InterPro" id="IPR036388">
    <property type="entry name" value="WH-like_DNA-bd_sf"/>
</dbReference>
<evidence type="ECO:0000256" key="4">
    <source>
        <dbReference type="ARBA" id="ARBA00023163"/>
    </source>
</evidence>
<name>A0A009IPM7_ACIB9</name>
<dbReference type="Pfam" id="PF00126">
    <property type="entry name" value="HTH_1"/>
    <property type="match status" value="1"/>
</dbReference>
<dbReference type="GO" id="GO:0003700">
    <property type="term" value="F:DNA-binding transcription factor activity"/>
    <property type="evidence" value="ECO:0007669"/>
    <property type="project" value="InterPro"/>
</dbReference>
<dbReference type="RefSeq" id="WP_000774595.1">
    <property type="nucleotide sequence ID" value="NZ_JEWH01000021.1"/>
</dbReference>
<dbReference type="GO" id="GO:0003677">
    <property type="term" value="F:DNA binding"/>
    <property type="evidence" value="ECO:0007669"/>
    <property type="project" value="UniProtKB-KW"/>
</dbReference>
<feature type="domain" description="HTH lysR-type" evidence="5">
    <location>
        <begin position="13"/>
        <end position="70"/>
    </location>
</feature>
<dbReference type="InterPro" id="IPR050950">
    <property type="entry name" value="HTH-type_LysR_regulators"/>
</dbReference>
<gene>
    <name evidence="6" type="ORF">J512_1961</name>
</gene>
<evidence type="ECO:0000256" key="1">
    <source>
        <dbReference type="ARBA" id="ARBA00009437"/>
    </source>
</evidence>
<accession>A0A009IPM7</accession>
<keyword evidence="3" id="KW-0238">DNA-binding</keyword>
<evidence type="ECO:0000259" key="5">
    <source>
        <dbReference type="PROSITE" id="PS50931"/>
    </source>
</evidence>
<dbReference type="Gene3D" id="1.10.10.10">
    <property type="entry name" value="Winged helix-like DNA-binding domain superfamily/Winged helix DNA-binding domain"/>
    <property type="match status" value="1"/>
</dbReference>
<evidence type="ECO:0000256" key="2">
    <source>
        <dbReference type="ARBA" id="ARBA00023015"/>
    </source>
</evidence>
<dbReference type="Pfam" id="PF03466">
    <property type="entry name" value="LysR_substrate"/>
    <property type="match status" value="1"/>
</dbReference>
<keyword evidence="2" id="KW-0805">Transcription regulation</keyword>
<dbReference type="SUPFAM" id="SSF53850">
    <property type="entry name" value="Periplasmic binding protein-like II"/>
    <property type="match status" value="1"/>
</dbReference>
<dbReference type="PROSITE" id="PS50931">
    <property type="entry name" value="HTH_LYSR"/>
    <property type="match status" value="1"/>
</dbReference>
<dbReference type="PANTHER" id="PTHR30419:SF8">
    <property type="entry name" value="NITROGEN ASSIMILATION TRANSCRIPTIONAL ACTIVATOR-RELATED"/>
    <property type="match status" value="1"/>
</dbReference>
<evidence type="ECO:0000313" key="6">
    <source>
        <dbReference type="EMBL" id="EXB05758.1"/>
    </source>
</evidence>